<reference evidence="2 3" key="1">
    <citation type="submission" date="2018-11" db="EMBL/GenBank/DDBJ databases">
        <title>Genomic Encyclopedia of Type Strains, Phase IV (KMG-IV): sequencing the most valuable type-strain genomes for metagenomic binning, comparative biology and taxonomic classification.</title>
        <authorList>
            <person name="Goeker M."/>
        </authorList>
    </citation>
    <scope>NUCLEOTIDE SEQUENCE [LARGE SCALE GENOMIC DNA]</scope>
    <source>
        <strain evidence="2 3">DSM 22027</strain>
    </source>
</reference>
<evidence type="ECO:0000313" key="2">
    <source>
        <dbReference type="EMBL" id="ROQ91190.1"/>
    </source>
</evidence>
<dbReference type="RefSeq" id="WP_123290900.1">
    <property type="nucleotide sequence ID" value="NZ_RJVA01000013.1"/>
</dbReference>
<keyword evidence="3" id="KW-1185">Reference proteome</keyword>
<protein>
    <submittedName>
        <fullName evidence="2">Uncharacterized protein</fullName>
    </submittedName>
</protein>
<dbReference type="AlphaFoldDB" id="A0A3N1UR64"/>
<dbReference type="EMBL" id="RJVA01000013">
    <property type="protein sequence ID" value="ROQ91190.1"/>
    <property type="molecule type" value="Genomic_DNA"/>
</dbReference>
<evidence type="ECO:0000313" key="3">
    <source>
        <dbReference type="Proteomes" id="UP000276223"/>
    </source>
</evidence>
<organism evidence="2 3">
    <name type="scientific">Desulfosoma caldarium</name>
    <dbReference type="NCBI Taxonomy" id="610254"/>
    <lineage>
        <taxon>Bacteria</taxon>
        <taxon>Pseudomonadati</taxon>
        <taxon>Thermodesulfobacteriota</taxon>
        <taxon>Syntrophobacteria</taxon>
        <taxon>Syntrophobacterales</taxon>
        <taxon>Syntrophobacteraceae</taxon>
        <taxon>Desulfosoma</taxon>
    </lineage>
</organism>
<dbReference type="OrthoDB" id="9954485at2"/>
<comment type="caution">
    <text evidence="2">The sequence shown here is derived from an EMBL/GenBank/DDBJ whole genome shotgun (WGS) entry which is preliminary data.</text>
</comment>
<feature type="compositionally biased region" description="Basic and acidic residues" evidence="1">
    <location>
        <begin position="31"/>
        <end position="60"/>
    </location>
</feature>
<feature type="region of interest" description="Disordered" evidence="1">
    <location>
        <begin position="25"/>
        <end position="60"/>
    </location>
</feature>
<evidence type="ECO:0000256" key="1">
    <source>
        <dbReference type="SAM" id="MobiDB-lite"/>
    </source>
</evidence>
<proteinExistence type="predicted"/>
<sequence>MSIRSVAQELYQCMKRVEELEKTLASLGPNHPDRSELEKALAEAKRERDQLKGALEGAKH</sequence>
<dbReference type="Proteomes" id="UP000276223">
    <property type="component" value="Unassembled WGS sequence"/>
</dbReference>
<name>A0A3N1UR64_9BACT</name>
<accession>A0A3N1UR64</accession>
<gene>
    <name evidence="2" type="ORF">EDC27_2475</name>
</gene>